<dbReference type="PANTHER" id="PTHR21477">
    <property type="entry name" value="ZGC:172139"/>
    <property type="match status" value="1"/>
</dbReference>
<dbReference type="Proteomes" id="UP001608902">
    <property type="component" value="Unassembled WGS sequence"/>
</dbReference>
<organism evidence="1 2">
    <name type="scientific">Gnathostoma spinigerum</name>
    <dbReference type="NCBI Taxonomy" id="75299"/>
    <lineage>
        <taxon>Eukaryota</taxon>
        <taxon>Metazoa</taxon>
        <taxon>Ecdysozoa</taxon>
        <taxon>Nematoda</taxon>
        <taxon>Chromadorea</taxon>
        <taxon>Rhabditida</taxon>
        <taxon>Spirurina</taxon>
        <taxon>Gnathostomatomorpha</taxon>
        <taxon>Gnathostomatoidea</taxon>
        <taxon>Gnathostomatidae</taxon>
        <taxon>Gnathostoma</taxon>
    </lineage>
</organism>
<dbReference type="Pfam" id="PF09741">
    <property type="entry name" value="DUF2045"/>
    <property type="match status" value="1"/>
</dbReference>
<gene>
    <name evidence="1" type="ORF">AB6A40_003508</name>
</gene>
<proteinExistence type="predicted"/>
<evidence type="ECO:0000313" key="1">
    <source>
        <dbReference type="EMBL" id="MFH4976799.1"/>
    </source>
</evidence>
<dbReference type="EMBL" id="JBGFUD010001823">
    <property type="protein sequence ID" value="MFH4976799.1"/>
    <property type="molecule type" value="Genomic_DNA"/>
</dbReference>
<protein>
    <submittedName>
        <fullName evidence="1">Uncharacterized protein</fullName>
    </submittedName>
</protein>
<dbReference type="PANTHER" id="PTHR21477:SF13">
    <property type="entry name" value="KIAA0930"/>
    <property type="match status" value="1"/>
</dbReference>
<name>A0ABD6E9R5_9BILA</name>
<sequence length="210" mass="24414">MECDSSENLTASTSSYCSCTGNIWKYMSNLRRVKNDFDGEFALVQNHERRWSKIFTDFVLKCSNCTCKFCSTHSDDMLWYVLVPRTDSSFYMERPSGQLRVFRKQNPNQPKPGDPTINWEETVSLNIILQLIDFDVTCAVCTKTSPQNLQILRKNCQRVYPSPSRRRMDSKGDGEEITFPKIYFAIDDFEEVSHCADAYDLTKKKRNMKS</sequence>
<accession>A0ABD6E9R5</accession>
<keyword evidence="2" id="KW-1185">Reference proteome</keyword>
<evidence type="ECO:0000313" key="2">
    <source>
        <dbReference type="Proteomes" id="UP001608902"/>
    </source>
</evidence>
<reference evidence="1 2" key="1">
    <citation type="submission" date="2024-08" db="EMBL/GenBank/DDBJ databases">
        <title>Gnathostoma spinigerum genome.</title>
        <authorList>
            <person name="Gonzalez-Bertolin B."/>
            <person name="Monzon S."/>
            <person name="Zaballos A."/>
            <person name="Jimenez P."/>
            <person name="Dekumyoy P."/>
            <person name="Varona S."/>
            <person name="Cuesta I."/>
            <person name="Sumanam S."/>
            <person name="Adisakwattana P."/>
            <person name="Gasser R.B."/>
            <person name="Hernandez-Gonzalez A."/>
            <person name="Young N.D."/>
            <person name="Perteguer M.J."/>
        </authorList>
    </citation>
    <scope>NUCLEOTIDE SEQUENCE [LARGE SCALE GENOMIC DNA]</scope>
    <source>
        <strain evidence="1">AL3</strain>
        <tissue evidence="1">Liver</tissue>
    </source>
</reference>
<comment type="caution">
    <text evidence="1">The sequence shown here is derived from an EMBL/GenBank/DDBJ whole genome shotgun (WGS) entry which is preliminary data.</text>
</comment>
<dbReference type="AlphaFoldDB" id="A0ABD6E9R5"/>
<dbReference type="InterPro" id="IPR019141">
    <property type="entry name" value="DUF2045"/>
</dbReference>